<organism evidence="1 2">
    <name type="scientific">Actinoplanes siamensis</name>
    <dbReference type="NCBI Taxonomy" id="1223317"/>
    <lineage>
        <taxon>Bacteria</taxon>
        <taxon>Bacillati</taxon>
        <taxon>Actinomycetota</taxon>
        <taxon>Actinomycetes</taxon>
        <taxon>Micromonosporales</taxon>
        <taxon>Micromonosporaceae</taxon>
        <taxon>Actinoplanes</taxon>
    </lineage>
</organism>
<reference evidence="1" key="1">
    <citation type="submission" date="2021-01" db="EMBL/GenBank/DDBJ databases">
        <title>Whole genome shotgun sequence of Actinoplanes siamensis NBRC 109076.</title>
        <authorList>
            <person name="Komaki H."/>
            <person name="Tamura T."/>
        </authorList>
    </citation>
    <scope>NUCLEOTIDE SEQUENCE</scope>
    <source>
        <strain evidence="1">NBRC 109076</strain>
    </source>
</reference>
<keyword evidence="2" id="KW-1185">Reference proteome</keyword>
<dbReference type="NCBIfam" id="NF038175">
    <property type="entry name" value="IniB_NTERM"/>
    <property type="match status" value="1"/>
</dbReference>
<name>A0A919TKS2_9ACTN</name>
<protein>
    <submittedName>
        <fullName evidence="1">Uncharacterized protein</fullName>
    </submittedName>
</protein>
<proteinExistence type="predicted"/>
<evidence type="ECO:0000313" key="1">
    <source>
        <dbReference type="EMBL" id="GIF05455.1"/>
    </source>
</evidence>
<gene>
    <name evidence="1" type="ORF">Asi03nite_29930</name>
</gene>
<dbReference type="InterPro" id="IPR049709">
    <property type="entry name" value="IniB-like_N"/>
</dbReference>
<dbReference type="EMBL" id="BOMW01000027">
    <property type="protein sequence ID" value="GIF05455.1"/>
    <property type="molecule type" value="Genomic_DNA"/>
</dbReference>
<sequence>MDSFPTLQEFVLNLIYDPSARSAFELDPESALHAAGLGDITAADVQQVIPLVVDSAPVTGLPGLTGLTGLTGVADDLTTGVANLDVAGAVSHLQAITSQVALTPAAHLNAEVGGGLSVNVAALGLAGDSTVDTSFTLTGIGQDPAQHLDSHVVTDTHAVTGTHVDTSVVSPVEHVVTGVAPAVGLDTSVPGTTGLLDSGLDTIGDLPSQAPLDHVPGLDVPGLGGATSSIGSVITPDLGHDLTHDPVGTVHDTVGGVTGTVSGVTGAAGDVLRGVTHPAGETVQEPSHGLLGDLHL</sequence>
<dbReference type="AlphaFoldDB" id="A0A919TKS2"/>
<dbReference type="RefSeq" id="WP_203680207.1">
    <property type="nucleotide sequence ID" value="NZ_BOMW01000027.1"/>
</dbReference>
<evidence type="ECO:0000313" key="2">
    <source>
        <dbReference type="Proteomes" id="UP000629619"/>
    </source>
</evidence>
<comment type="caution">
    <text evidence="1">The sequence shown here is derived from an EMBL/GenBank/DDBJ whole genome shotgun (WGS) entry which is preliminary data.</text>
</comment>
<dbReference type="Proteomes" id="UP000629619">
    <property type="component" value="Unassembled WGS sequence"/>
</dbReference>
<accession>A0A919TKS2</accession>